<keyword evidence="7" id="KW-1185">Reference proteome</keyword>
<keyword evidence="3" id="KW-0677">Repeat</keyword>
<dbReference type="FunFam" id="3.80.10.10:FF:001164">
    <property type="entry name" value="GH01279p"/>
    <property type="match status" value="1"/>
</dbReference>
<gene>
    <name evidence="6" type="ORF">OTU49_004602</name>
</gene>
<name>A0AAW0X0I7_CHEQU</name>
<dbReference type="PANTHER" id="PTHR24373">
    <property type="entry name" value="SLIT RELATED LEUCINE-RICH REPEAT NEURONAL PROTEIN"/>
    <property type="match status" value="1"/>
</dbReference>
<protein>
    <recommendedName>
        <fullName evidence="5">LRRCT domain-containing protein</fullName>
    </recommendedName>
</protein>
<dbReference type="InterPro" id="IPR003591">
    <property type="entry name" value="Leu-rich_rpt_typical-subtyp"/>
</dbReference>
<dbReference type="GO" id="GO:0031012">
    <property type="term" value="C:extracellular matrix"/>
    <property type="evidence" value="ECO:0007669"/>
    <property type="project" value="TreeGrafter"/>
</dbReference>
<feature type="chain" id="PRO_5043676629" description="LRRCT domain-containing protein" evidence="4">
    <location>
        <begin position="28"/>
        <end position="481"/>
    </location>
</feature>
<organism evidence="6 7">
    <name type="scientific">Cherax quadricarinatus</name>
    <name type="common">Australian red claw crayfish</name>
    <dbReference type="NCBI Taxonomy" id="27406"/>
    <lineage>
        <taxon>Eukaryota</taxon>
        <taxon>Metazoa</taxon>
        <taxon>Ecdysozoa</taxon>
        <taxon>Arthropoda</taxon>
        <taxon>Crustacea</taxon>
        <taxon>Multicrustacea</taxon>
        <taxon>Malacostraca</taxon>
        <taxon>Eumalacostraca</taxon>
        <taxon>Eucarida</taxon>
        <taxon>Decapoda</taxon>
        <taxon>Pleocyemata</taxon>
        <taxon>Astacidea</taxon>
        <taxon>Parastacoidea</taxon>
        <taxon>Parastacidae</taxon>
        <taxon>Cherax</taxon>
    </lineage>
</organism>
<dbReference type="AlphaFoldDB" id="A0AAW0X0I7"/>
<dbReference type="InterPro" id="IPR032675">
    <property type="entry name" value="LRR_dom_sf"/>
</dbReference>
<keyword evidence="1" id="KW-0433">Leucine-rich repeat</keyword>
<dbReference type="SMART" id="SM00369">
    <property type="entry name" value="LRR_TYP"/>
    <property type="match status" value="9"/>
</dbReference>
<feature type="domain" description="LRRCT" evidence="5">
    <location>
        <begin position="396"/>
        <end position="449"/>
    </location>
</feature>
<proteinExistence type="predicted"/>
<accession>A0AAW0X0I7</accession>
<evidence type="ECO:0000256" key="2">
    <source>
        <dbReference type="ARBA" id="ARBA00022729"/>
    </source>
</evidence>
<dbReference type="EMBL" id="JARKIK010000043">
    <property type="protein sequence ID" value="KAK8736700.1"/>
    <property type="molecule type" value="Genomic_DNA"/>
</dbReference>
<feature type="signal peptide" evidence="4">
    <location>
        <begin position="1"/>
        <end position="27"/>
    </location>
</feature>
<dbReference type="SUPFAM" id="SSF52058">
    <property type="entry name" value="L domain-like"/>
    <property type="match status" value="1"/>
</dbReference>
<evidence type="ECO:0000259" key="5">
    <source>
        <dbReference type="SMART" id="SM00082"/>
    </source>
</evidence>
<evidence type="ECO:0000313" key="6">
    <source>
        <dbReference type="EMBL" id="KAK8736700.1"/>
    </source>
</evidence>
<dbReference type="Proteomes" id="UP001445076">
    <property type="component" value="Unassembled WGS sequence"/>
</dbReference>
<dbReference type="PROSITE" id="PS51450">
    <property type="entry name" value="LRR"/>
    <property type="match status" value="7"/>
</dbReference>
<dbReference type="GO" id="GO:0005615">
    <property type="term" value="C:extracellular space"/>
    <property type="evidence" value="ECO:0007669"/>
    <property type="project" value="TreeGrafter"/>
</dbReference>
<dbReference type="SMART" id="SM00082">
    <property type="entry name" value="LRRCT"/>
    <property type="match status" value="1"/>
</dbReference>
<dbReference type="InterPro" id="IPR000483">
    <property type="entry name" value="Cys-rich_flank_reg_C"/>
</dbReference>
<evidence type="ECO:0000256" key="4">
    <source>
        <dbReference type="SAM" id="SignalP"/>
    </source>
</evidence>
<dbReference type="Pfam" id="PF13855">
    <property type="entry name" value="LRR_8"/>
    <property type="match status" value="3"/>
</dbReference>
<reference evidence="6 7" key="1">
    <citation type="journal article" date="2024" name="BMC Genomics">
        <title>Genome assembly of redclaw crayfish (Cherax quadricarinatus) provides insights into its immune adaptation and hypoxia tolerance.</title>
        <authorList>
            <person name="Liu Z."/>
            <person name="Zheng J."/>
            <person name="Li H."/>
            <person name="Fang K."/>
            <person name="Wang S."/>
            <person name="He J."/>
            <person name="Zhou D."/>
            <person name="Weng S."/>
            <person name="Chi M."/>
            <person name="Gu Z."/>
            <person name="He J."/>
            <person name="Li F."/>
            <person name="Wang M."/>
        </authorList>
    </citation>
    <scope>NUCLEOTIDE SEQUENCE [LARGE SCALE GENOMIC DNA]</scope>
    <source>
        <strain evidence="6">ZL_2023a</strain>
    </source>
</reference>
<evidence type="ECO:0000313" key="7">
    <source>
        <dbReference type="Proteomes" id="UP001445076"/>
    </source>
</evidence>
<comment type="caution">
    <text evidence="6">The sequence shown here is derived from an EMBL/GenBank/DDBJ whole genome shotgun (WGS) entry which is preliminary data.</text>
</comment>
<dbReference type="Gene3D" id="3.80.10.10">
    <property type="entry name" value="Ribonuclease Inhibitor"/>
    <property type="match status" value="3"/>
</dbReference>
<dbReference type="InterPro" id="IPR050328">
    <property type="entry name" value="Dev_Immune_Receptor"/>
</dbReference>
<dbReference type="PANTHER" id="PTHR24373:SF370">
    <property type="entry name" value="FISH-LIPS, ISOFORM E"/>
    <property type="match status" value="1"/>
</dbReference>
<sequence>MRTGVMRAVVVMAAMAVLLGEAKTAAGVACLSAEMIAPCTCKEKSRGPSIACENADEAQIIRSLSVLKKNSTMIYRLMFRSSSFPRVHDYTFLGLDVQHLTMSRTNISIVEESSLRTLAQTLETLDLSYNNLHTVPTAALEHLQNLSFLNLNYNMIKVLGQAAFSGLRALERVSLYDNQMQHIEDTSFSGTGDKLFRLNLGKNHLETVPNLQALTNLQVLTLSDNHISSLKVGSFKGLKMLDMLMLENNKIQTLEANVFSELSNLNSLNIKHNHISNISQYAFSGLEDNLEWLELGHNRLDHIPSHSLRTLNNLRQLDLDSNRIVEVAEDAFEGYGDSIKFLMLNRNKIKSILPMTFFDLHSLEWLKLSHNDLTQLSEDTVQPILDTLTMIDVSSNPLKCACELMWLRSWLEAFTRRETYKSFSQHTCVGENSRIQDILELKTERLGCPEYTADTRAIAMSTPVVPSLTVCLTVVALLPQL</sequence>
<evidence type="ECO:0000256" key="1">
    <source>
        <dbReference type="ARBA" id="ARBA00022614"/>
    </source>
</evidence>
<dbReference type="SMART" id="SM00364">
    <property type="entry name" value="LRR_BAC"/>
    <property type="match status" value="5"/>
</dbReference>
<evidence type="ECO:0000256" key="3">
    <source>
        <dbReference type="ARBA" id="ARBA00022737"/>
    </source>
</evidence>
<dbReference type="InterPro" id="IPR001611">
    <property type="entry name" value="Leu-rich_rpt"/>
</dbReference>
<keyword evidence="2 4" id="KW-0732">Signal</keyword>